<dbReference type="Gene3D" id="3.40.50.2300">
    <property type="match status" value="2"/>
</dbReference>
<evidence type="ECO:0000256" key="1">
    <source>
        <dbReference type="ARBA" id="ARBA00010062"/>
    </source>
</evidence>
<evidence type="ECO:0000313" key="5">
    <source>
        <dbReference type="Proteomes" id="UP000682843"/>
    </source>
</evidence>
<dbReference type="Pfam" id="PF13458">
    <property type="entry name" value="Peripla_BP_6"/>
    <property type="match status" value="1"/>
</dbReference>
<dbReference type="EMBL" id="CP036498">
    <property type="protein sequence ID" value="QUS42595.1"/>
    <property type="molecule type" value="Genomic_DNA"/>
</dbReference>
<reference evidence="4 5" key="1">
    <citation type="submission" date="2019-02" db="EMBL/GenBank/DDBJ databases">
        <title>Emended description of the genus Rhodopseudomonas and description of Rhodopseudomonas albus sp. nov., a non-phototrophic, heavy-metal-tolerant bacterium isolated from garden soil.</title>
        <authorList>
            <person name="Bao Z."/>
            <person name="Cao W.W."/>
            <person name="Sato Y."/>
            <person name="Nishizawa T."/>
            <person name="Zhao J."/>
            <person name="Guo Y."/>
            <person name="Ohta H."/>
        </authorList>
    </citation>
    <scope>NUCLEOTIDE SEQUENCE [LARGE SCALE GENOMIC DNA]</scope>
    <source>
        <strain evidence="4 5">SK50-23</strain>
    </source>
</reference>
<dbReference type="Proteomes" id="UP000682843">
    <property type="component" value="Chromosome"/>
</dbReference>
<protein>
    <submittedName>
        <fullName evidence="4">Branched-chain amino acid ABC transporter substrate-binding protein</fullName>
    </submittedName>
</protein>
<sequence>MSSSASGAFFAGLLVVSDCLLGISGSAIAQSKDLPGVTAQEIKIGQTTAYSGPFSAWSTTAKTQSAYLKMINERGGVSGRKINLVSLDDGYSPPKTVEQTRKLVEDDEVLLMFATLGAASNSAIQKYLNNKQVPQLFVVSGASKWADPAQFPWTMGWMPSFASEGATYAKEVLASKPDARIAIFYQNDDFGKDFVRGFEETLGAANAKMIVARASYLPTDPTIDSQIVSLKASGANVLLNASSSKFAAQSLSKMHEIGWKPMHFLASPSANITAVFKVAGVEKAAGVITAAFMKDPGDELLKGDGGLQAYLEFMQKYLPGADVQDQNAVWGYSSAQTLVKVLEQSGDDLSRQNVMRQAANLKDLQLGMLLPGVLINTSPTDYKPIEDEKLLEFDGNKWRALAK</sequence>
<dbReference type="PANTHER" id="PTHR47235:SF1">
    <property type="entry name" value="BLR6548 PROTEIN"/>
    <property type="match status" value="1"/>
</dbReference>
<keyword evidence="5" id="KW-1185">Reference proteome</keyword>
<dbReference type="RefSeq" id="WP_211913842.1">
    <property type="nucleotide sequence ID" value="NZ_CP036498.1"/>
</dbReference>
<evidence type="ECO:0000256" key="2">
    <source>
        <dbReference type="ARBA" id="ARBA00022729"/>
    </source>
</evidence>
<dbReference type="PANTHER" id="PTHR47235">
    <property type="entry name" value="BLR6548 PROTEIN"/>
    <property type="match status" value="1"/>
</dbReference>
<organism evidence="4 5">
    <name type="scientific">Tardiphaga alba</name>
    <dbReference type="NCBI Taxonomy" id="340268"/>
    <lineage>
        <taxon>Bacteria</taxon>
        <taxon>Pseudomonadati</taxon>
        <taxon>Pseudomonadota</taxon>
        <taxon>Alphaproteobacteria</taxon>
        <taxon>Hyphomicrobiales</taxon>
        <taxon>Nitrobacteraceae</taxon>
        <taxon>Tardiphaga</taxon>
    </lineage>
</organism>
<dbReference type="CDD" id="cd06343">
    <property type="entry name" value="PBP1_ABC_ligand_binding-like"/>
    <property type="match status" value="1"/>
</dbReference>
<name>A0ABX8AJJ8_9BRAD</name>
<proteinExistence type="inferred from homology"/>
<accession>A0ABX8AJJ8</accession>
<keyword evidence="2" id="KW-0732">Signal</keyword>
<comment type="similarity">
    <text evidence="1">Belongs to the leucine-binding protein family.</text>
</comment>
<dbReference type="SUPFAM" id="SSF53822">
    <property type="entry name" value="Periplasmic binding protein-like I"/>
    <property type="match status" value="1"/>
</dbReference>
<dbReference type="InterPro" id="IPR028081">
    <property type="entry name" value="Leu-bd"/>
</dbReference>
<evidence type="ECO:0000259" key="3">
    <source>
        <dbReference type="Pfam" id="PF13458"/>
    </source>
</evidence>
<feature type="domain" description="Leucine-binding protein" evidence="3">
    <location>
        <begin position="41"/>
        <end position="365"/>
    </location>
</feature>
<evidence type="ECO:0000313" key="4">
    <source>
        <dbReference type="EMBL" id="QUS42595.1"/>
    </source>
</evidence>
<gene>
    <name evidence="4" type="ORF">RPMA_26190</name>
</gene>
<dbReference type="InterPro" id="IPR028082">
    <property type="entry name" value="Peripla_BP_I"/>
</dbReference>